<keyword evidence="1" id="KW-0472">Membrane</keyword>
<keyword evidence="1" id="KW-1133">Transmembrane helix</keyword>
<evidence type="ECO:0000256" key="1">
    <source>
        <dbReference type="SAM" id="Phobius"/>
    </source>
</evidence>
<evidence type="ECO:0000313" key="2">
    <source>
        <dbReference type="EMBL" id="KAF0734581.1"/>
    </source>
</evidence>
<proteinExistence type="predicted"/>
<reference evidence="2 3" key="1">
    <citation type="submission" date="2019-07" db="EMBL/GenBank/DDBJ databases">
        <title>Genomics analysis of Aphanomyces spp. identifies a new class of oomycete effector associated with host adaptation.</title>
        <authorList>
            <person name="Gaulin E."/>
        </authorList>
    </citation>
    <scope>NUCLEOTIDE SEQUENCE [LARGE SCALE GENOMIC DNA]</scope>
    <source>
        <strain evidence="2 3">ATCC 201684</strain>
    </source>
</reference>
<dbReference type="EMBL" id="VJMJ01000111">
    <property type="protein sequence ID" value="KAF0734581.1"/>
    <property type="molecule type" value="Genomic_DNA"/>
</dbReference>
<sequence length="308" mass="34173">MGCTRPAAIACVASVLASLGLVVTLRLPLWGVVDSDPQTIQGVRDNFTVYNRIHVGLFSLCLESNQDDIFDNPRQPNGIYTCADLSSSQVYQLNCSSPSPHMMPTHCFPVRKYTLKRSICDSVNTGDTRYLYNWHALTLNQRIDSSDVAADDLGRYLDSACGKTGDFVAVMGSITAFSSLTFTSLLLIEAISMRYDVLHVLLWFTSAVGTLTAVSGVVFFVTWGYEVNLFDRFEFSEASYISYSCVLLNMMALAATRSHSLLLFAPVRRKTVYKGDVYIDPKTNVHVLVENDATEVELRLEEPVVLLT</sequence>
<feature type="transmembrane region" description="Helical" evidence="1">
    <location>
        <begin position="241"/>
        <end position="264"/>
    </location>
</feature>
<keyword evidence="1" id="KW-0812">Transmembrane</keyword>
<dbReference type="Proteomes" id="UP000481153">
    <property type="component" value="Unassembled WGS sequence"/>
</dbReference>
<organism evidence="2 3">
    <name type="scientific">Aphanomyces euteiches</name>
    <dbReference type="NCBI Taxonomy" id="100861"/>
    <lineage>
        <taxon>Eukaryota</taxon>
        <taxon>Sar</taxon>
        <taxon>Stramenopiles</taxon>
        <taxon>Oomycota</taxon>
        <taxon>Saprolegniomycetes</taxon>
        <taxon>Saprolegniales</taxon>
        <taxon>Verrucalvaceae</taxon>
        <taxon>Aphanomyces</taxon>
    </lineage>
</organism>
<name>A0A6G0X3Z2_9STRA</name>
<gene>
    <name evidence="2" type="ORF">Ae201684_008822</name>
</gene>
<protein>
    <submittedName>
        <fullName evidence="2">Uncharacterized protein</fullName>
    </submittedName>
</protein>
<feature type="transmembrane region" description="Helical" evidence="1">
    <location>
        <begin position="167"/>
        <end position="188"/>
    </location>
</feature>
<comment type="caution">
    <text evidence="2">The sequence shown here is derived from an EMBL/GenBank/DDBJ whole genome shotgun (WGS) entry which is preliminary data.</text>
</comment>
<accession>A0A6G0X3Z2</accession>
<dbReference type="AlphaFoldDB" id="A0A6G0X3Z2"/>
<evidence type="ECO:0000313" key="3">
    <source>
        <dbReference type="Proteomes" id="UP000481153"/>
    </source>
</evidence>
<feature type="transmembrane region" description="Helical" evidence="1">
    <location>
        <begin position="200"/>
        <end position="221"/>
    </location>
</feature>
<keyword evidence="3" id="KW-1185">Reference proteome</keyword>
<dbReference type="VEuPathDB" id="FungiDB:AeMF1_000528"/>